<protein>
    <submittedName>
        <fullName evidence="7">ABC transporter ATP-binding protein</fullName>
    </submittedName>
</protein>
<dbReference type="InterPro" id="IPR027417">
    <property type="entry name" value="P-loop_NTPase"/>
</dbReference>
<dbReference type="RefSeq" id="WP_115518805.1">
    <property type="nucleotide sequence ID" value="NZ_QRGO01000003.1"/>
</dbReference>
<dbReference type="FunFam" id="3.40.50.300:FF:000425">
    <property type="entry name" value="Probable ABC transporter, ATP-binding subunit"/>
    <property type="match status" value="1"/>
</dbReference>
<dbReference type="PANTHER" id="PTHR42781">
    <property type="entry name" value="SPERMIDINE/PUTRESCINE IMPORT ATP-BINDING PROTEIN POTA"/>
    <property type="match status" value="1"/>
</dbReference>
<dbReference type="InterPro" id="IPR008995">
    <property type="entry name" value="Mo/tungstate-bd_C_term_dom"/>
</dbReference>
<dbReference type="Gene3D" id="3.40.50.300">
    <property type="entry name" value="P-loop containing nucleotide triphosphate hydrolases"/>
    <property type="match status" value="1"/>
</dbReference>
<organism evidence="7 8">
    <name type="scientific">Undibacter mobilis</name>
    <dbReference type="NCBI Taxonomy" id="2292256"/>
    <lineage>
        <taxon>Bacteria</taxon>
        <taxon>Pseudomonadati</taxon>
        <taxon>Pseudomonadota</taxon>
        <taxon>Alphaproteobacteria</taxon>
        <taxon>Hyphomicrobiales</taxon>
        <taxon>Nitrobacteraceae</taxon>
        <taxon>Undibacter</taxon>
    </lineage>
</organism>
<dbReference type="GO" id="GO:0016887">
    <property type="term" value="F:ATP hydrolysis activity"/>
    <property type="evidence" value="ECO:0007669"/>
    <property type="project" value="InterPro"/>
</dbReference>
<sequence length="352" mass="38015">MSASDHTILLENVTFTYPGTDIGVHDVSLGIRAGELLAVIGPSGCGKSTLLKIIAGFVQPSRGRVIIAGKDAAGIPPRERNIGIVFQSYSLFPHMTVLENVAYPLKLRGRPVAERRANALDILGRVGLKDHIDKLPAQLSGGQQQRVALARALVFDPQALLLDEPLSALDAALRVEMRDEIRRLQRAHHIATMHITHDQEEALSMADRVAVMRDGRLVQVDAPKALYAQPANRAVASFIGHANLWRGRVVDGTSVETPLGILKTAPHGFAAGEPIVVLVRPEKLAIGSAADGVNTLTGKVTRDRFLGSFRRFDFEVGGTKLLGETGNMAEIRSIHILPEAVQLLADHDGKRP</sequence>
<comment type="function">
    <text evidence="5">Involved in beta-(1--&gt;2)glucan export. Transmembrane domains (TMD) form a pore in the inner membrane and the ATP-binding domain (NBD) is responsible for energy generation.</text>
</comment>
<dbReference type="InterPro" id="IPR050093">
    <property type="entry name" value="ABC_SmlMolc_Importer"/>
</dbReference>
<name>A0A371B183_9BRAD</name>
<feature type="domain" description="ABC transporter" evidence="6">
    <location>
        <begin position="8"/>
        <end position="239"/>
    </location>
</feature>
<dbReference type="InterPro" id="IPR003593">
    <property type="entry name" value="AAA+_ATPase"/>
</dbReference>
<dbReference type="GO" id="GO:0005524">
    <property type="term" value="F:ATP binding"/>
    <property type="evidence" value="ECO:0007669"/>
    <property type="project" value="UniProtKB-KW"/>
</dbReference>
<evidence type="ECO:0000256" key="2">
    <source>
        <dbReference type="ARBA" id="ARBA00022448"/>
    </source>
</evidence>
<dbReference type="AlphaFoldDB" id="A0A371B183"/>
<dbReference type="GO" id="GO:0015697">
    <property type="term" value="P:quaternary ammonium group transport"/>
    <property type="evidence" value="ECO:0007669"/>
    <property type="project" value="UniProtKB-ARBA"/>
</dbReference>
<dbReference type="Pfam" id="PF00005">
    <property type="entry name" value="ABC_tran"/>
    <property type="match status" value="1"/>
</dbReference>
<accession>A0A371B183</accession>
<dbReference type="PROSITE" id="PS00211">
    <property type="entry name" value="ABC_TRANSPORTER_1"/>
    <property type="match status" value="1"/>
</dbReference>
<dbReference type="SMART" id="SM00382">
    <property type="entry name" value="AAA"/>
    <property type="match status" value="1"/>
</dbReference>
<reference evidence="8" key="1">
    <citation type="submission" date="2018-08" db="EMBL/GenBank/DDBJ databases">
        <authorList>
            <person name="Kim S.-J."/>
            <person name="Jung G.-Y."/>
        </authorList>
    </citation>
    <scope>NUCLEOTIDE SEQUENCE [LARGE SCALE GENOMIC DNA]</scope>
    <source>
        <strain evidence="8">GY_H</strain>
    </source>
</reference>
<evidence type="ECO:0000256" key="1">
    <source>
        <dbReference type="ARBA" id="ARBA00005417"/>
    </source>
</evidence>
<dbReference type="Proteomes" id="UP000263993">
    <property type="component" value="Unassembled WGS sequence"/>
</dbReference>
<evidence type="ECO:0000313" key="7">
    <source>
        <dbReference type="EMBL" id="RDV01287.1"/>
    </source>
</evidence>
<evidence type="ECO:0000259" key="6">
    <source>
        <dbReference type="PROSITE" id="PS50893"/>
    </source>
</evidence>
<dbReference type="SUPFAM" id="SSF50331">
    <property type="entry name" value="MOP-like"/>
    <property type="match status" value="1"/>
</dbReference>
<dbReference type="PROSITE" id="PS50893">
    <property type="entry name" value="ABC_TRANSPORTER_2"/>
    <property type="match status" value="1"/>
</dbReference>
<keyword evidence="3" id="KW-0547">Nucleotide-binding</keyword>
<comment type="caution">
    <text evidence="7">The sequence shown here is derived from an EMBL/GenBank/DDBJ whole genome shotgun (WGS) entry which is preliminary data.</text>
</comment>
<comment type="similarity">
    <text evidence="1">Belongs to the ABC transporter superfamily.</text>
</comment>
<keyword evidence="4 7" id="KW-0067">ATP-binding</keyword>
<gene>
    <name evidence="7" type="ORF">DXH78_18835</name>
</gene>
<dbReference type="SUPFAM" id="SSF52540">
    <property type="entry name" value="P-loop containing nucleoside triphosphate hydrolases"/>
    <property type="match status" value="1"/>
</dbReference>
<dbReference type="PANTHER" id="PTHR42781:SF4">
    <property type="entry name" value="SPERMIDINE_PUTRESCINE IMPORT ATP-BINDING PROTEIN POTA"/>
    <property type="match status" value="1"/>
</dbReference>
<proteinExistence type="inferred from homology"/>
<dbReference type="InterPro" id="IPR017871">
    <property type="entry name" value="ABC_transporter-like_CS"/>
</dbReference>
<evidence type="ECO:0000256" key="5">
    <source>
        <dbReference type="ARBA" id="ARBA00024722"/>
    </source>
</evidence>
<evidence type="ECO:0000313" key="8">
    <source>
        <dbReference type="Proteomes" id="UP000263993"/>
    </source>
</evidence>
<evidence type="ECO:0000256" key="3">
    <source>
        <dbReference type="ARBA" id="ARBA00022741"/>
    </source>
</evidence>
<dbReference type="EMBL" id="QRGO01000003">
    <property type="protein sequence ID" value="RDV01287.1"/>
    <property type="molecule type" value="Genomic_DNA"/>
</dbReference>
<evidence type="ECO:0000256" key="4">
    <source>
        <dbReference type="ARBA" id="ARBA00022840"/>
    </source>
</evidence>
<keyword evidence="2" id="KW-0813">Transport</keyword>
<dbReference type="InterPro" id="IPR003439">
    <property type="entry name" value="ABC_transporter-like_ATP-bd"/>
</dbReference>
<dbReference type="OrthoDB" id="9802264at2"/>
<keyword evidence="8" id="KW-1185">Reference proteome</keyword>
<dbReference type="Gene3D" id="2.40.50.100">
    <property type="match status" value="1"/>
</dbReference>